<accession>A0A2J6RUF8</accession>
<dbReference type="OrthoDB" id="3557569at2759"/>
<dbReference type="Pfam" id="PF20150">
    <property type="entry name" value="2EXR"/>
    <property type="match status" value="1"/>
</dbReference>
<feature type="domain" description="2EXR" evidence="1">
    <location>
        <begin position="51"/>
        <end position="135"/>
    </location>
</feature>
<dbReference type="Proteomes" id="UP000235786">
    <property type="component" value="Unassembled WGS sequence"/>
</dbReference>
<evidence type="ECO:0000259" key="1">
    <source>
        <dbReference type="Pfam" id="PF20150"/>
    </source>
</evidence>
<sequence length="279" mass="32381">MFCNLAPPPTITMNAVRKINLPLRARPPGLNTISRPHQLPSDAALAAATSFPQFPKLPAELRLRIWYFAAHVPRTITLRGGHDFFLHLKHNGHIIPAVLHTSHGSRTVALKFYQRYYNIIFTGGGFFINYATDTLLLWDSLTIQALYPEYVFNRGYWVRKHTKLEQNLKFLAVAGHYPTRAYDHWQKVLARFWRVEEVLIEGLRPAYDDALMRAVQSQYLSQLNQQWMKTAGEKGVPNVRVVDEEEMIAMRMEEEENNWKEQSQRRAVKKIQASLKRVN</sequence>
<dbReference type="AlphaFoldDB" id="A0A2J6RUF8"/>
<keyword evidence="3" id="KW-1185">Reference proteome</keyword>
<gene>
    <name evidence="2" type="ORF">L207DRAFT_631994</name>
</gene>
<reference evidence="2 3" key="1">
    <citation type="submission" date="2016-04" db="EMBL/GenBank/DDBJ databases">
        <title>A degradative enzymes factory behind the ericoid mycorrhizal symbiosis.</title>
        <authorList>
            <consortium name="DOE Joint Genome Institute"/>
            <person name="Martino E."/>
            <person name="Morin E."/>
            <person name="Grelet G."/>
            <person name="Kuo A."/>
            <person name="Kohler A."/>
            <person name="Daghino S."/>
            <person name="Barry K."/>
            <person name="Choi C."/>
            <person name="Cichocki N."/>
            <person name="Clum A."/>
            <person name="Copeland A."/>
            <person name="Hainaut M."/>
            <person name="Haridas S."/>
            <person name="Labutti K."/>
            <person name="Lindquist E."/>
            <person name="Lipzen A."/>
            <person name="Khouja H.-R."/>
            <person name="Murat C."/>
            <person name="Ohm R."/>
            <person name="Olson A."/>
            <person name="Spatafora J."/>
            <person name="Veneault-Fourrey C."/>
            <person name="Henrissat B."/>
            <person name="Grigoriev I."/>
            <person name="Martin F."/>
            <person name="Perotto S."/>
        </authorList>
    </citation>
    <scope>NUCLEOTIDE SEQUENCE [LARGE SCALE GENOMIC DNA]</scope>
    <source>
        <strain evidence="2 3">F</strain>
    </source>
</reference>
<name>A0A2J6RUF8_HYAVF</name>
<dbReference type="PANTHER" id="PTHR35910">
    <property type="entry name" value="2EXR DOMAIN-CONTAINING PROTEIN"/>
    <property type="match status" value="1"/>
</dbReference>
<dbReference type="EMBL" id="KZ613943">
    <property type="protein sequence ID" value="PMD42159.1"/>
    <property type="molecule type" value="Genomic_DNA"/>
</dbReference>
<evidence type="ECO:0000313" key="2">
    <source>
        <dbReference type="EMBL" id="PMD42159.1"/>
    </source>
</evidence>
<evidence type="ECO:0000313" key="3">
    <source>
        <dbReference type="Proteomes" id="UP000235786"/>
    </source>
</evidence>
<proteinExistence type="predicted"/>
<dbReference type="InterPro" id="IPR045518">
    <property type="entry name" value="2EXR"/>
</dbReference>
<dbReference type="PANTHER" id="PTHR35910:SF6">
    <property type="entry name" value="2EXR DOMAIN-CONTAINING PROTEIN"/>
    <property type="match status" value="1"/>
</dbReference>
<protein>
    <recommendedName>
        <fullName evidence="1">2EXR domain-containing protein</fullName>
    </recommendedName>
</protein>
<organism evidence="2 3">
    <name type="scientific">Hyaloscypha variabilis (strain UAMH 11265 / GT02V1 / F)</name>
    <name type="common">Meliniomyces variabilis</name>
    <dbReference type="NCBI Taxonomy" id="1149755"/>
    <lineage>
        <taxon>Eukaryota</taxon>
        <taxon>Fungi</taxon>
        <taxon>Dikarya</taxon>
        <taxon>Ascomycota</taxon>
        <taxon>Pezizomycotina</taxon>
        <taxon>Leotiomycetes</taxon>
        <taxon>Helotiales</taxon>
        <taxon>Hyaloscyphaceae</taxon>
        <taxon>Hyaloscypha</taxon>
        <taxon>Hyaloscypha variabilis</taxon>
    </lineage>
</organism>